<dbReference type="PANTHER" id="PTHR47186:SF24">
    <property type="entry name" value="DISEASE RESISTANCE RPP13-LIKE PROTEIN 1"/>
    <property type="match status" value="1"/>
</dbReference>
<dbReference type="Proteomes" id="UP000238479">
    <property type="component" value="Chromosome 4"/>
</dbReference>
<dbReference type="EMBL" id="PDCK01000042">
    <property type="protein sequence ID" value="PRQ40172.1"/>
    <property type="molecule type" value="Genomic_DNA"/>
</dbReference>
<dbReference type="Gramene" id="PRQ40172">
    <property type="protein sequence ID" value="PRQ40172"/>
    <property type="gene ID" value="RchiOBHm_Chr4g0433201"/>
</dbReference>
<evidence type="ECO:0000259" key="3">
    <source>
        <dbReference type="Pfam" id="PF20160"/>
    </source>
</evidence>
<dbReference type="PANTHER" id="PTHR47186">
    <property type="entry name" value="LEUCINE-RICH REPEAT-CONTAINING PROTEIN 57"/>
    <property type="match status" value="1"/>
</dbReference>
<feature type="domain" description="Disease resistance protein winged helix" evidence="4">
    <location>
        <begin position="52"/>
        <end position="100"/>
    </location>
</feature>
<proteinExistence type="predicted"/>
<keyword evidence="1" id="KW-0433">Leucine-rich repeat</keyword>
<dbReference type="InterPro" id="IPR045344">
    <property type="entry name" value="C-JID"/>
</dbReference>
<feature type="domain" description="R13L1/DRL21-like LRR repeat region" evidence="5">
    <location>
        <begin position="322"/>
        <end position="444"/>
    </location>
</feature>
<feature type="domain" description="C-JID" evidence="3">
    <location>
        <begin position="657"/>
        <end position="789"/>
    </location>
</feature>
<dbReference type="InterPro" id="IPR058922">
    <property type="entry name" value="WHD_DRP"/>
</dbReference>
<name>A0A2P6R150_ROSCH</name>
<comment type="caution">
    <text evidence="6">The sequence shown here is derived from an EMBL/GenBank/DDBJ whole genome shotgun (WGS) entry which is preliminary data.</text>
</comment>
<accession>A0A2P6R150</accession>
<evidence type="ECO:0000256" key="2">
    <source>
        <dbReference type="ARBA" id="ARBA00022737"/>
    </source>
</evidence>
<evidence type="ECO:0000313" key="7">
    <source>
        <dbReference type="Proteomes" id="UP000238479"/>
    </source>
</evidence>
<evidence type="ECO:0000259" key="5">
    <source>
        <dbReference type="Pfam" id="PF25019"/>
    </source>
</evidence>
<keyword evidence="7" id="KW-1185">Reference proteome</keyword>
<dbReference type="SUPFAM" id="SSF52058">
    <property type="entry name" value="L domain-like"/>
    <property type="match status" value="1"/>
</dbReference>
<dbReference type="AlphaFoldDB" id="A0A2P6R150"/>
<keyword evidence="2" id="KW-0677">Repeat</keyword>
<organism evidence="6 7">
    <name type="scientific">Rosa chinensis</name>
    <name type="common">China rose</name>
    <dbReference type="NCBI Taxonomy" id="74649"/>
    <lineage>
        <taxon>Eukaryota</taxon>
        <taxon>Viridiplantae</taxon>
        <taxon>Streptophyta</taxon>
        <taxon>Embryophyta</taxon>
        <taxon>Tracheophyta</taxon>
        <taxon>Spermatophyta</taxon>
        <taxon>Magnoliopsida</taxon>
        <taxon>eudicotyledons</taxon>
        <taxon>Gunneridae</taxon>
        <taxon>Pentapetalae</taxon>
        <taxon>rosids</taxon>
        <taxon>fabids</taxon>
        <taxon>Rosales</taxon>
        <taxon>Rosaceae</taxon>
        <taxon>Rosoideae</taxon>
        <taxon>Rosoideae incertae sedis</taxon>
        <taxon>Rosa</taxon>
    </lineage>
</organism>
<dbReference type="InterPro" id="IPR056789">
    <property type="entry name" value="LRR_R13L1-DRL21"/>
</dbReference>
<dbReference type="InterPro" id="IPR032675">
    <property type="entry name" value="LRR_dom_sf"/>
</dbReference>
<gene>
    <name evidence="6" type="ORF">RchiOBHm_Chr4g0433201</name>
</gene>
<dbReference type="OrthoDB" id="1288111at2759"/>
<dbReference type="Pfam" id="PF25019">
    <property type="entry name" value="LRR_R13L1-DRL21"/>
    <property type="match status" value="1"/>
</dbReference>
<evidence type="ECO:0000259" key="4">
    <source>
        <dbReference type="Pfam" id="PF23559"/>
    </source>
</evidence>
<dbReference type="STRING" id="74649.A0A2P6R150"/>
<dbReference type="Pfam" id="PF23559">
    <property type="entry name" value="WHD_DRP"/>
    <property type="match status" value="1"/>
</dbReference>
<dbReference type="Pfam" id="PF20160">
    <property type="entry name" value="C-JID"/>
    <property type="match status" value="1"/>
</dbReference>
<sequence>MESPPEVAADSFSAGIREGVKDPSLEQKLRQVTDEHGILPHHLKRLFLYCSLFPFGYEFRKDELVQLWIAEGFIRERHGERMEDIAGEHFNSLEKEVFFVFSRCDFTMDFDSVLSDPADNPSNFLYKVNPSKHSLLEDTISSGNYFKAVDGKVDGASEMTRHLSLIGEDIDGMAFGILQNFKHLRTLHMLSCRGSSMKHVPRDLCFTLTFLKTLNLSGTLISELPSSIGNVKSLRYVDASHTPISRLPESIDSLYNLQTIKLRGCFHFVQLPKGMKKLKKLRHIDLDIIRQLDSMPAHLGSLSNLQTLPAFLVGRDDGCRVGELKNLNDLKGSFNISRLENVLSEEEAEEAALIEKKCIHRLELRWSDMFVEYSQQEKILECLQPHSGLKELQIQQYSGSILPTWIGNPFFTDLVVITLYRCRNCKLLPCMGQLPALKSLSIIEVNEVKEINHQFFRKGLADDHAFPKLERLEVDIMLSLKQWKDVQVGDLPSLVKLTLDSCPELVTLPALLCLKSLKHLELRCCPKLMALATDGLPTSLEFFLLLDCLELKMWCLKTEHWSMLCHVPSIWFDHEEIKGRCGMTDQLALARVGAVAAEARTYTRISTEYSSSLLAAPAPSLPQLPAFNSRTMEPQDMPSKVLHSVLLYGSKPLNSALPANEIPEWFSTKSTSTPISIPTGDNKWKGVAACAVFSVQGHSPADLDFSNYSYLIILETDVARLEPYVINWEEQLRPLGSSSDLLLISYEPRLKFPKRALNQSTVVRAIFETNNPYMVVRKCGIRLVYEQDAGWFSINICPGVESIYLNKDDDDAVLESGWLSQVDKCLKWEKFIPPLEEDSTFGMRMNIQSVLPRYLEALNHCSTVYKFNITGSPAWFKHLFRFIDKLPAICWASWPINIPQNLNKSKKWMGFAIYASIAEELGHIIEDKDGKYRVYFRFDMGCKCHTTVSQELQQVKSSEKHDQLLVVYIPRAQIADVLLTQTSTNAMHISFRIDSPCVKFQSCGFRIVYQEDIQGFAETIIRCMQREDALEFHDKLVVENWIELIRCNPKERDSRTRRQKEFEWLSQKHRSLADLSNPGIMKKIVLKLDLYDEKSKKKAMRAVSGLEVAMEVNGKSVVAAPANVIFLSTILGRDGSMSVHKCDWKCQNEHVCGNMYHCKLTGLTHICDKNCNQRILYDNHSSLCRASGKVFPLTPVEEQAVRGVRRKLESEAPAAADNCSFKGRQDAQLHPSLLPV</sequence>
<evidence type="ECO:0000256" key="1">
    <source>
        <dbReference type="ARBA" id="ARBA00022614"/>
    </source>
</evidence>
<dbReference type="Gene3D" id="3.80.10.10">
    <property type="entry name" value="Ribonuclease Inhibitor"/>
    <property type="match status" value="1"/>
</dbReference>
<protein>
    <submittedName>
        <fullName evidence="6">Putative leucine-rich repeat domain, L domain-containing protein</fullName>
    </submittedName>
</protein>
<reference evidence="6 7" key="1">
    <citation type="journal article" date="2018" name="Nat. Genet.">
        <title>The Rosa genome provides new insights in the design of modern roses.</title>
        <authorList>
            <person name="Bendahmane M."/>
        </authorList>
    </citation>
    <scope>NUCLEOTIDE SEQUENCE [LARGE SCALE GENOMIC DNA]</scope>
    <source>
        <strain evidence="7">cv. Old Blush</strain>
    </source>
</reference>
<evidence type="ECO:0000313" key="6">
    <source>
        <dbReference type="EMBL" id="PRQ40172.1"/>
    </source>
</evidence>